<dbReference type="InterPro" id="IPR036761">
    <property type="entry name" value="TTHA0802/YceI-like_sf"/>
</dbReference>
<evidence type="ECO:0000259" key="1">
    <source>
        <dbReference type="Pfam" id="PF04264"/>
    </source>
</evidence>
<keyword evidence="3" id="KW-1185">Reference proteome</keyword>
<dbReference type="Pfam" id="PF04264">
    <property type="entry name" value="YceI"/>
    <property type="match status" value="1"/>
</dbReference>
<evidence type="ECO:0000313" key="3">
    <source>
        <dbReference type="Proteomes" id="UP001596379"/>
    </source>
</evidence>
<evidence type="ECO:0000313" key="2">
    <source>
        <dbReference type="EMBL" id="MFC7299112.1"/>
    </source>
</evidence>
<reference evidence="3" key="1">
    <citation type="journal article" date="2019" name="Int. J. Syst. Evol. Microbiol.">
        <title>The Global Catalogue of Microorganisms (GCM) 10K type strain sequencing project: providing services to taxonomists for standard genome sequencing and annotation.</title>
        <authorList>
            <consortium name="The Broad Institute Genomics Platform"/>
            <consortium name="The Broad Institute Genome Sequencing Center for Infectious Disease"/>
            <person name="Wu L."/>
            <person name="Ma J."/>
        </authorList>
    </citation>
    <scope>NUCLEOTIDE SEQUENCE [LARGE SCALE GENOMIC DNA]</scope>
    <source>
        <strain evidence="3">CCUG 36956</strain>
    </source>
</reference>
<dbReference type="RefSeq" id="WP_382234841.1">
    <property type="nucleotide sequence ID" value="NZ_JBHTCC010000002.1"/>
</dbReference>
<proteinExistence type="predicted"/>
<name>A0ABW2J793_9BURK</name>
<dbReference type="Gene3D" id="2.40.128.110">
    <property type="entry name" value="Lipid/polyisoprenoid-binding, YceI-like"/>
    <property type="match status" value="1"/>
</dbReference>
<feature type="domain" description="Lipid/polyisoprenoid-binding YceI-like" evidence="1">
    <location>
        <begin position="76"/>
        <end position="231"/>
    </location>
</feature>
<gene>
    <name evidence="2" type="ORF">ACFQO0_11765</name>
</gene>
<protein>
    <submittedName>
        <fullName evidence="2">YceI family protein</fullName>
    </submittedName>
</protein>
<dbReference type="Proteomes" id="UP001596379">
    <property type="component" value="Unassembled WGS sequence"/>
</dbReference>
<sequence>MKRIKSQHGWQTVLLLLGIVMLVACAPDVRLQKPEQGRTSAAIFPENDYLQAEARGKNILRVNSQQSLLVLEVRRAGAFARFGHDHVVASHHVTGYVAQSEGRADLSIPLEKLVVDEAALRVEAGFTTQPTPDDIEGTRRNMLGKVLNVSQFPVALIHIQRKGTANILVVTINLQGISRTFEVPAEVHTTDNSLLVSGNMHFKQSDFGIVPFSILNGAIQVQDRLDLRFRILAEAVRK</sequence>
<dbReference type="SUPFAM" id="SSF101874">
    <property type="entry name" value="YceI-like"/>
    <property type="match status" value="1"/>
</dbReference>
<accession>A0ABW2J793</accession>
<organism evidence="2 3">
    <name type="scientific">Herminiimonas aquatilis</name>
    <dbReference type="NCBI Taxonomy" id="345342"/>
    <lineage>
        <taxon>Bacteria</taxon>
        <taxon>Pseudomonadati</taxon>
        <taxon>Pseudomonadota</taxon>
        <taxon>Betaproteobacteria</taxon>
        <taxon>Burkholderiales</taxon>
        <taxon>Oxalobacteraceae</taxon>
        <taxon>Herminiimonas</taxon>
    </lineage>
</organism>
<dbReference type="EMBL" id="JBHTCC010000002">
    <property type="protein sequence ID" value="MFC7299112.1"/>
    <property type="molecule type" value="Genomic_DNA"/>
</dbReference>
<dbReference type="PROSITE" id="PS51257">
    <property type="entry name" value="PROKAR_LIPOPROTEIN"/>
    <property type="match status" value="1"/>
</dbReference>
<dbReference type="InterPro" id="IPR007372">
    <property type="entry name" value="Lipid/polyisoprenoid-bd_YceI"/>
</dbReference>
<comment type="caution">
    <text evidence="2">The sequence shown here is derived from an EMBL/GenBank/DDBJ whole genome shotgun (WGS) entry which is preliminary data.</text>
</comment>